<proteinExistence type="predicted"/>
<dbReference type="SUPFAM" id="SSF53300">
    <property type="entry name" value="vWA-like"/>
    <property type="match status" value="1"/>
</dbReference>
<keyword evidence="4" id="KW-1185">Reference proteome</keyword>
<evidence type="ECO:0000259" key="2">
    <source>
        <dbReference type="Pfam" id="PF04811"/>
    </source>
</evidence>
<evidence type="ECO:0000313" key="4">
    <source>
        <dbReference type="Proteomes" id="UP001454036"/>
    </source>
</evidence>
<dbReference type="GO" id="GO:0070971">
    <property type="term" value="C:endoplasmic reticulum exit site"/>
    <property type="evidence" value="ECO:0007669"/>
    <property type="project" value="TreeGrafter"/>
</dbReference>
<organism evidence="3 4">
    <name type="scientific">Lithospermum erythrorhizon</name>
    <name type="common">Purple gromwell</name>
    <name type="synonym">Lithospermum officinale var. erythrorhizon</name>
    <dbReference type="NCBI Taxonomy" id="34254"/>
    <lineage>
        <taxon>Eukaryota</taxon>
        <taxon>Viridiplantae</taxon>
        <taxon>Streptophyta</taxon>
        <taxon>Embryophyta</taxon>
        <taxon>Tracheophyta</taxon>
        <taxon>Spermatophyta</taxon>
        <taxon>Magnoliopsida</taxon>
        <taxon>eudicotyledons</taxon>
        <taxon>Gunneridae</taxon>
        <taxon>Pentapetalae</taxon>
        <taxon>asterids</taxon>
        <taxon>lamiids</taxon>
        <taxon>Boraginales</taxon>
        <taxon>Boraginaceae</taxon>
        <taxon>Boraginoideae</taxon>
        <taxon>Lithospermeae</taxon>
        <taxon>Lithospermum</taxon>
    </lineage>
</organism>
<dbReference type="AlphaFoldDB" id="A0AAV3R8R0"/>
<dbReference type="EMBL" id="BAABME010040846">
    <property type="protein sequence ID" value="GAA0171377.1"/>
    <property type="molecule type" value="Genomic_DNA"/>
</dbReference>
<gene>
    <name evidence="3" type="ORF">LIER_43900</name>
</gene>
<reference evidence="3 4" key="1">
    <citation type="submission" date="2024-01" db="EMBL/GenBank/DDBJ databases">
        <title>The complete chloroplast genome sequence of Lithospermum erythrorhizon: insights into the phylogenetic relationship among Boraginaceae species and the maternal lineages of purple gromwells.</title>
        <authorList>
            <person name="Okada T."/>
            <person name="Watanabe K."/>
        </authorList>
    </citation>
    <scope>NUCLEOTIDE SEQUENCE [LARGE SCALE GENOMIC DNA]</scope>
</reference>
<feature type="chain" id="PRO_5043741389" evidence="1">
    <location>
        <begin position="20"/>
        <end position="265"/>
    </location>
</feature>
<dbReference type="Pfam" id="PF04811">
    <property type="entry name" value="Sec23_trunk"/>
    <property type="match status" value="1"/>
</dbReference>
<keyword evidence="3" id="KW-0946">Virion</keyword>
<dbReference type="PANTHER" id="PTHR13803:SF39">
    <property type="entry name" value="SECRETORY 24AB, ISOFORM A"/>
    <property type="match status" value="1"/>
</dbReference>
<feature type="signal peptide" evidence="1">
    <location>
        <begin position="1"/>
        <end position="19"/>
    </location>
</feature>
<dbReference type="PANTHER" id="PTHR13803">
    <property type="entry name" value="SEC24-RELATED PROTEIN"/>
    <property type="match status" value="1"/>
</dbReference>
<dbReference type="GO" id="GO:0030127">
    <property type="term" value="C:COPII vesicle coat"/>
    <property type="evidence" value="ECO:0007669"/>
    <property type="project" value="InterPro"/>
</dbReference>
<sequence length="265" mass="29748">MVFYIIFSLTVSSLYLVPGDYFAHLDASGKRVDLDHRPELKKGSVEFIAPAEYMVRPPMPPLYFFLIDVSISAVKSGMLQVVAQTIKSSLDSLPGFPRTQIGFITYDSTVHYYEMKSSSSQPRMMVISDLDDIFIPLPDDLLVNLSESRIVIDAFLDSLPLMFQDNMNVESAFGPALKSAFMVMSQLGGKLLIFQNTMPSLGPGRLRLRGDDLRTHGTEKEHTLRLPEDPFYKQMAADFTKYQIAVNVYAFSDKYIDIATLATSI</sequence>
<dbReference type="GO" id="GO:0090110">
    <property type="term" value="P:COPII-coated vesicle cargo loading"/>
    <property type="evidence" value="ECO:0007669"/>
    <property type="project" value="TreeGrafter"/>
</dbReference>
<dbReference type="InterPro" id="IPR050550">
    <property type="entry name" value="SEC23_SEC24_subfamily"/>
</dbReference>
<dbReference type="SUPFAM" id="SSF82919">
    <property type="entry name" value="Zn-finger domain of Sec23/24"/>
    <property type="match status" value="1"/>
</dbReference>
<comment type="caution">
    <text evidence="3">The sequence shown here is derived from an EMBL/GenBank/DDBJ whole genome shotgun (WGS) entry which is preliminary data.</text>
</comment>
<name>A0AAV3R8R0_LITER</name>
<dbReference type="InterPro" id="IPR006896">
    <property type="entry name" value="Sec23/24_trunk_dom"/>
</dbReference>
<dbReference type="Gene3D" id="3.40.50.410">
    <property type="entry name" value="von Willebrand factor, type A domain"/>
    <property type="match status" value="1"/>
</dbReference>
<protein>
    <submittedName>
        <fullName evidence="3">Vesicle coat protein</fullName>
    </submittedName>
</protein>
<evidence type="ECO:0000256" key="1">
    <source>
        <dbReference type="SAM" id="SignalP"/>
    </source>
</evidence>
<dbReference type="GO" id="GO:0006886">
    <property type="term" value="P:intracellular protein transport"/>
    <property type="evidence" value="ECO:0007669"/>
    <property type="project" value="InterPro"/>
</dbReference>
<accession>A0AAV3R8R0</accession>
<keyword evidence="3" id="KW-0167">Capsid protein</keyword>
<dbReference type="Proteomes" id="UP001454036">
    <property type="component" value="Unassembled WGS sequence"/>
</dbReference>
<evidence type="ECO:0000313" key="3">
    <source>
        <dbReference type="EMBL" id="GAA0171377.1"/>
    </source>
</evidence>
<keyword evidence="1" id="KW-0732">Signal</keyword>
<dbReference type="InterPro" id="IPR036465">
    <property type="entry name" value="vWFA_dom_sf"/>
</dbReference>
<dbReference type="InterPro" id="IPR036174">
    <property type="entry name" value="Znf_Sec23_Sec24_sf"/>
</dbReference>
<feature type="domain" description="Sec23/Sec24 trunk" evidence="2">
    <location>
        <begin position="58"/>
        <end position="262"/>
    </location>
</feature>
<dbReference type="GO" id="GO:0000149">
    <property type="term" value="F:SNARE binding"/>
    <property type="evidence" value="ECO:0007669"/>
    <property type="project" value="TreeGrafter"/>
</dbReference>
<dbReference type="GO" id="GO:0008270">
    <property type="term" value="F:zinc ion binding"/>
    <property type="evidence" value="ECO:0007669"/>
    <property type="project" value="InterPro"/>
</dbReference>